<accession>A0A0P6XA53</accession>
<comment type="caution">
    <text evidence="1">The sequence shown here is derived from an EMBL/GenBank/DDBJ whole genome shotgun (WGS) entry which is preliminary data.</text>
</comment>
<protein>
    <submittedName>
        <fullName evidence="1">Uncharacterized protein</fullName>
    </submittedName>
</protein>
<name>A0A0P6XA53_9CHLR</name>
<evidence type="ECO:0000313" key="1">
    <source>
        <dbReference type="EMBL" id="KPL77087.1"/>
    </source>
</evidence>
<gene>
    <name evidence="1" type="ORF">ADN01_16560</name>
</gene>
<dbReference type="AlphaFoldDB" id="A0A0P6XA53"/>
<dbReference type="Proteomes" id="UP000050501">
    <property type="component" value="Unassembled WGS sequence"/>
</dbReference>
<evidence type="ECO:0000313" key="2">
    <source>
        <dbReference type="Proteomes" id="UP000050501"/>
    </source>
</evidence>
<proteinExistence type="predicted"/>
<sequence length="91" mass="10638">MDAKVKGKQVQKCYNKENAIVLDLWDPDRKENIEQISTEAPMFPGMIAFDKFQRLEATTELDIKKFGEIFRVPNHTTCLNTPTKFWKSPFE</sequence>
<dbReference type="EMBL" id="LGCM01000061">
    <property type="protein sequence ID" value="KPL77087.1"/>
    <property type="molecule type" value="Genomic_DNA"/>
</dbReference>
<organism evidence="1 2">
    <name type="scientific">Levilinea saccharolytica</name>
    <dbReference type="NCBI Taxonomy" id="229921"/>
    <lineage>
        <taxon>Bacteria</taxon>
        <taxon>Bacillati</taxon>
        <taxon>Chloroflexota</taxon>
        <taxon>Anaerolineae</taxon>
        <taxon>Anaerolineales</taxon>
        <taxon>Anaerolineaceae</taxon>
        <taxon>Levilinea</taxon>
    </lineage>
</organism>
<keyword evidence="2" id="KW-1185">Reference proteome</keyword>
<reference evidence="1 2" key="1">
    <citation type="submission" date="2015-07" db="EMBL/GenBank/DDBJ databases">
        <title>Genome sequence of Levilinea saccharolytica DSM 16555.</title>
        <authorList>
            <person name="Hemp J."/>
            <person name="Ward L.M."/>
            <person name="Pace L.A."/>
            <person name="Fischer W.W."/>
        </authorList>
    </citation>
    <scope>NUCLEOTIDE SEQUENCE [LARGE SCALE GENOMIC DNA]</scope>
    <source>
        <strain evidence="1 2">KIBI-1</strain>
    </source>
</reference>